<dbReference type="AlphaFoldDB" id="A0A4U1BS11"/>
<sequence>MRMFLATSISIALLSGCVAVPVEDYGYLDKCETFSKRKELAVVDVVKETNSYFSISSFLMSPITVSVTGILSGSYVVVNNTYHFGEELVRCEEGET</sequence>
<evidence type="ECO:0000313" key="2">
    <source>
        <dbReference type="EMBL" id="TKB57600.1"/>
    </source>
</evidence>
<accession>A0A4U1BS11</accession>
<proteinExistence type="predicted"/>
<dbReference type="PROSITE" id="PS51257">
    <property type="entry name" value="PROKAR_LIPOPROTEIN"/>
    <property type="match status" value="1"/>
</dbReference>
<keyword evidence="1" id="KW-0732">Signal</keyword>
<comment type="caution">
    <text evidence="2">The sequence shown here is derived from an EMBL/GenBank/DDBJ whole genome shotgun (WGS) entry which is preliminary data.</text>
</comment>
<gene>
    <name evidence="2" type="ORF">FCL42_04825</name>
</gene>
<dbReference type="OrthoDB" id="6388293at2"/>
<dbReference type="RefSeq" id="WP_136862245.1">
    <property type="nucleotide sequence ID" value="NZ_SWCJ01000002.1"/>
</dbReference>
<dbReference type="EMBL" id="SWCJ01000002">
    <property type="protein sequence ID" value="TKB57600.1"/>
    <property type="molecule type" value="Genomic_DNA"/>
</dbReference>
<reference evidence="2 3" key="1">
    <citation type="submission" date="2019-04" db="EMBL/GenBank/DDBJ databases">
        <authorList>
            <person name="Hwang J.C."/>
        </authorList>
    </citation>
    <scope>NUCLEOTIDE SEQUENCE [LARGE SCALE GENOMIC DNA]</scope>
    <source>
        <strain evidence="2 3">IMCC35002</strain>
    </source>
</reference>
<evidence type="ECO:0000313" key="3">
    <source>
        <dbReference type="Proteomes" id="UP000305675"/>
    </source>
</evidence>
<feature type="chain" id="PRO_5020924839" evidence="1">
    <location>
        <begin position="20"/>
        <end position="96"/>
    </location>
</feature>
<organism evidence="2 3">
    <name type="scientific">Ferrimonas aestuarii</name>
    <dbReference type="NCBI Taxonomy" id="2569539"/>
    <lineage>
        <taxon>Bacteria</taxon>
        <taxon>Pseudomonadati</taxon>
        <taxon>Pseudomonadota</taxon>
        <taxon>Gammaproteobacteria</taxon>
        <taxon>Alteromonadales</taxon>
        <taxon>Ferrimonadaceae</taxon>
        <taxon>Ferrimonas</taxon>
    </lineage>
</organism>
<dbReference type="Proteomes" id="UP000305675">
    <property type="component" value="Unassembled WGS sequence"/>
</dbReference>
<name>A0A4U1BS11_9GAMM</name>
<evidence type="ECO:0000256" key="1">
    <source>
        <dbReference type="SAM" id="SignalP"/>
    </source>
</evidence>
<protein>
    <submittedName>
        <fullName evidence="2">Uncharacterized protein</fullName>
    </submittedName>
</protein>
<feature type="signal peptide" evidence="1">
    <location>
        <begin position="1"/>
        <end position="19"/>
    </location>
</feature>
<keyword evidence="3" id="KW-1185">Reference proteome</keyword>